<dbReference type="AlphaFoldDB" id="A0A0E9R2M6"/>
<accession>A0A0E9R2M6</accession>
<reference evidence="2" key="1">
    <citation type="submission" date="2014-11" db="EMBL/GenBank/DDBJ databases">
        <authorList>
            <person name="Amaro Gonzalez C."/>
        </authorList>
    </citation>
    <scope>NUCLEOTIDE SEQUENCE</scope>
</reference>
<evidence type="ECO:0000313" key="2">
    <source>
        <dbReference type="EMBL" id="JAH23012.1"/>
    </source>
</evidence>
<organism evidence="2">
    <name type="scientific">Anguilla anguilla</name>
    <name type="common">European freshwater eel</name>
    <name type="synonym">Muraena anguilla</name>
    <dbReference type="NCBI Taxonomy" id="7936"/>
    <lineage>
        <taxon>Eukaryota</taxon>
        <taxon>Metazoa</taxon>
        <taxon>Chordata</taxon>
        <taxon>Craniata</taxon>
        <taxon>Vertebrata</taxon>
        <taxon>Euteleostomi</taxon>
        <taxon>Actinopterygii</taxon>
        <taxon>Neopterygii</taxon>
        <taxon>Teleostei</taxon>
        <taxon>Anguilliformes</taxon>
        <taxon>Anguillidae</taxon>
        <taxon>Anguilla</taxon>
    </lineage>
</organism>
<feature type="compositionally biased region" description="Polar residues" evidence="1">
    <location>
        <begin position="1"/>
        <end position="13"/>
    </location>
</feature>
<protein>
    <submittedName>
        <fullName evidence="2">Uncharacterized protein</fullName>
    </submittedName>
</protein>
<dbReference type="EMBL" id="GBXM01085565">
    <property type="protein sequence ID" value="JAH23012.1"/>
    <property type="molecule type" value="Transcribed_RNA"/>
</dbReference>
<reference evidence="2" key="2">
    <citation type="journal article" date="2015" name="Fish Shellfish Immunol.">
        <title>Early steps in the European eel (Anguilla anguilla)-Vibrio vulnificus interaction in the gills: Role of the RtxA13 toxin.</title>
        <authorList>
            <person name="Callol A."/>
            <person name="Pajuelo D."/>
            <person name="Ebbesson L."/>
            <person name="Teles M."/>
            <person name="MacKenzie S."/>
            <person name="Amaro C."/>
        </authorList>
    </citation>
    <scope>NUCLEOTIDE SEQUENCE</scope>
</reference>
<evidence type="ECO:0000256" key="1">
    <source>
        <dbReference type="SAM" id="MobiDB-lite"/>
    </source>
</evidence>
<proteinExistence type="predicted"/>
<sequence length="22" mass="2490">MYYKQSTSLTGSKRTAEQLPLS</sequence>
<feature type="region of interest" description="Disordered" evidence="1">
    <location>
        <begin position="1"/>
        <end position="22"/>
    </location>
</feature>
<name>A0A0E9R2M6_ANGAN</name>